<dbReference type="AlphaFoldDB" id="A0AAE0L4B5"/>
<evidence type="ECO:0000313" key="2">
    <source>
        <dbReference type="Proteomes" id="UP001190700"/>
    </source>
</evidence>
<sequence length="84" mass="8801">MQGLTERSERLSSMLVDADEVLRPIVGGQAVAVVVVGVNGLRCLSAKVENTASCGRSIKGKADVGLDPMSTQNFGQLASPWEKA</sequence>
<comment type="caution">
    <text evidence="1">The sequence shown here is derived from an EMBL/GenBank/DDBJ whole genome shotgun (WGS) entry which is preliminary data.</text>
</comment>
<name>A0AAE0L4B5_9CHLO</name>
<evidence type="ECO:0000313" key="1">
    <source>
        <dbReference type="EMBL" id="KAK3271666.1"/>
    </source>
</evidence>
<proteinExistence type="predicted"/>
<reference evidence="1 2" key="1">
    <citation type="journal article" date="2015" name="Genome Biol. Evol.">
        <title>Comparative Genomics of a Bacterivorous Green Alga Reveals Evolutionary Causalities and Consequences of Phago-Mixotrophic Mode of Nutrition.</title>
        <authorList>
            <person name="Burns J.A."/>
            <person name="Paasch A."/>
            <person name="Narechania A."/>
            <person name="Kim E."/>
        </authorList>
    </citation>
    <scope>NUCLEOTIDE SEQUENCE [LARGE SCALE GENOMIC DNA]</scope>
    <source>
        <strain evidence="1 2">PLY_AMNH</strain>
    </source>
</reference>
<gene>
    <name evidence="1" type="ORF">CYMTET_20000</name>
</gene>
<dbReference type="EMBL" id="LGRX02009466">
    <property type="protein sequence ID" value="KAK3271666.1"/>
    <property type="molecule type" value="Genomic_DNA"/>
</dbReference>
<keyword evidence="2" id="KW-1185">Reference proteome</keyword>
<organism evidence="1 2">
    <name type="scientific">Cymbomonas tetramitiformis</name>
    <dbReference type="NCBI Taxonomy" id="36881"/>
    <lineage>
        <taxon>Eukaryota</taxon>
        <taxon>Viridiplantae</taxon>
        <taxon>Chlorophyta</taxon>
        <taxon>Pyramimonadophyceae</taxon>
        <taxon>Pyramimonadales</taxon>
        <taxon>Pyramimonadaceae</taxon>
        <taxon>Cymbomonas</taxon>
    </lineage>
</organism>
<dbReference type="Proteomes" id="UP001190700">
    <property type="component" value="Unassembled WGS sequence"/>
</dbReference>
<protein>
    <submittedName>
        <fullName evidence="1">Uncharacterized protein</fullName>
    </submittedName>
</protein>
<accession>A0AAE0L4B5</accession>